<dbReference type="Pfam" id="PF13880">
    <property type="entry name" value="Acetyltransf_13"/>
    <property type="match status" value="1"/>
</dbReference>
<dbReference type="Proteomes" id="UP000001064">
    <property type="component" value="Unassembled WGS sequence"/>
</dbReference>
<dbReference type="FunCoup" id="F0ZW19">
    <property type="interactions" value="12"/>
</dbReference>
<keyword evidence="4" id="KW-0479">Metal-binding</keyword>
<dbReference type="VEuPathDB" id="AmoebaDB:DICPUDRAFT_73130"/>
<evidence type="ECO:0000256" key="7">
    <source>
        <dbReference type="ARBA" id="ARBA00023242"/>
    </source>
</evidence>
<evidence type="ECO:0000313" key="13">
    <source>
        <dbReference type="Proteomes" id="UP000001064"/>
    </source>
</evidence>
<evidence type="ECO:0008006" key="14">
    <source>
        <dbReference type="Google" id="ProtNLM"/>
    </source>
</evidence>
<keyword evidence="5" id="KW-0863">Zinc-finger</keyword>
<dbReference type="AlphaFoldDB" id="F0ZW19"/>
<dbReference type="EMBL" id="GL871225">
    <property type="protein sequence ID" value="EGC31879.1"/>
    <property type="molecule type" value="Genomic_DNA"/>
</dbReference>
<dbReference type="GO" id="GO:0008270">
    <property type="term" value="F:zinc ion binding"/>
    <property type="evidence" value="ECO:0007669"/>
    <property type="project" value="UniProtKB-KW"/>
</dbReference>
<dbReference type="STRING" id="5786.F0ZW19"/>
<dbReference type="Gene3D" id="3.40.630.30">
    <property type="match status" value="1"/>
</dbReference>
<protein>
    <recommendedName>
        <fullName evidence="14">N-acetyltransferase domain-containing protein</fullName>
    </recommendedName>
</protein>
<comment type="subcellular location">
    <subcellularLocation>
        <location evidence="1">Nucleus</location>
    </subcellularLocation>
</comment>
<dbReference type="PANTHER" id="PTHR45884">
    <property type="entry name" value="N-ACETYLTRANSFERASE ECO"/>
    <property type="match status" value="1"/>
</dbReference>
<proteinExistence type="inferred from homology"/>
<gene>
    <name evidence="12" type="ORF">DICPUDRAFT_73130</name>
</gene>
<sequence>MDNININKNSITTTSFQYFKQAQEKYVKEWDWKAASKKAFSTDQTLKILEPKQQKVKKTKSSSSSASSLNNTHLEQTVIDAGQKNVGQMVCQKCKMLYSYGSKEDEIAHQSFCNGNIQQQKVIIKNWKSLKIVNLLHNGQGIIAVNRDDTSIISKIKQIKQIINTELGYTEKLKKSESNDDDDDEKLFLYLDANGRVLGCLVAERVEKGYKIQVSSPTIECIKTPSKILCGIDRIWVLPSHRKRGIALKLIESLRSNMYYGYHLKKNEIAVTQPSTSGLSFFTKYFETDQFLLYKINQ</sequence>
<keyword evidence="13" id="KW-1185">Reference proteome</keyword>
<evidence type="ECO:0000256" key="2">
    <source>
        <dbReference type="ARBA" id="ARBA00005816"/>
    </source>
</evidence>
<feature type="domain" description="N-acetyltransferase ESCO zinc-finger" evidence="10">
    <location>
        <begin position="76"/>
        <end position="114"/>
    </location>
</feature>
<dbReference type="RefSeq" id="XP_003291613.1">
    <property type="nucleotide sequence ID" value="XM_003291565.1"/>
</dbReference>
<dbReference type="InterPro" id="IPR016181">
    <property type="entry name" value="Acyl_CoA_acyltransferase"/>
</dbReference>
<keyword evidence="3" id="KW-0808">Transferase</keyword>
<evidence type="ECO:0000256" key="1">
    <source>
        <dbReference type="ARBA" id="ARBA00004123"/>
    </source>
</evidence>
<evidence type="ECO:0000259" key="11">
    <source>
        <dbReference type="Pfam" id="PF13880"/>
    </source>
</evidence>
<dbReference type="CDD" id="cd04301">
    <property type="entry name" value="NAT_SF"/>
    <property type="match status" value="1"/>
</dbReference>
<dbReference type="GO" id="GO:0061733">
    <property type="term" value="F:protein-lysine-acetyltransferase activity"/>
    <property type="evidence" value="ECO:0000318"/>
    <property type="project" value="GO_Central"/>
</dbReference>
<dbReference type="OMA" id="KEHQKFC"/>
<evidence type="ECO:0000256" key="5">
    <source>
        <dbReference type="ARBA" id="ARBA00022771"/>
    </source>
</evidence>
<dbReference type="GeneID" id="10507786"/>
<name>F0ZW19_DICPU</name>
<dbReference type="FunFam" id="3.40.630.30:FF:000421">
    <property type="entry name" value="Uncharacterized protein"/>
    <property type="match status" value="1"/>
</dbReference>
<dbReference type="GO" id="GO:0007064">
    <property type="term" value="P:mitotic sister chromatid cohesion"/>
    <property type="evidence" value="ECO:0000318"/>
    <property type="project" value="GO_Central"/>
</dbReference>
<comment type="similarity">
    <text evidence="2">Belongs to the acetyltransferase family. ECO subfamily.</text>
</comment>
<dbReference type="OrthoDB" id="428854at2759"/>
<accession>F0ZW19</accession>
<evidence type="ECO:0000256" key="3">
    <source>
        <dbReference type="ARBA" id="ARBA00022679"/>
    </source>
</evidence>
<feature type="domain" description="N-acetyltransferase ESCO acetyl-transferase" evidence="11">
    <location>
        <begin position="227"/>
        <end position="294"/>
    </location>
</feature>
<dbReference type="GO" id="GO:0005634">
    <property type="term" value="C:nucleus"/>
    <property type="evidence" value="ECO:0000318"/>
    <property type="project" value="GO_Central"/>
</dbReference>
<keyword evidence="9" id="KW-0012">Acyltransferase</keyword>
<reference evidence="13" key="1">
    <citation type="journal article" date="2011" name="Genome Biol.">
        <title>Comparative genomics of the social amoebae Dictyostelium discoideum and Dictyostelium purpureum.</title>
        <authorList>
            <consortium name="US DOE Joint Genome Institute (JGI-PGF)"/>
            <person name="Sucgang R."/>
            <person name="Kuo A."/>
            <person name="Tian X."/>
            <person name="Salerno W."/>
            <person name="Parikh A."/>
            <person name="Feasley C.L."/>
            <person name="Dalin E."/>
            <person name="Tu H."/>
            <person name="Huang E."/>
            <person name="Barry K."/>
            <person name="Lindquist E."/>
            <person name="Shapiro H."/>
            <person name="Bruce D."/>
            <person name="Schmutz J."/>
            <person name="Salamov A."/>
            <person name="Fey P."/>
            <person name="Gaudet P."/>
            <person name="Anjard C."/>
            <person name="Babu M.M."/>
            <person name="Basu S."/>
            <person name="Bushmanova Y."/>
            <person name="van der Wel H."/>
            <person name="Katoh-Kurasawa M."/>
            <person name="Dinh C."/>
            <person name="Coutinho P.M."/>
            <person name="Saito T."/>
            <person name="Elias M."/>
            <person name="Schaap P."/>
            <person name="Kay R.R."/>
            <person name="Henrissat B."/>
            <person name="Eichinger L."/>
            <person name="Rivero F."/>
            <person name="Putnam N.H."/>
            <person name="West C.M."/>
            <person name="Loomis W.F."/>
            <person name="Chisholm R.L."/>
            <person name="Shaulsky G."/>
            <person name="Strassmann J.E."/>
            <person name="Queller D.C."/>
            <person name="Kuspa A."/>
            <person name="Grigoriev I.V."/>
        </authorList>
    </citation>
    <scope>NUCLEOTIDE SEQUENCE [LARGE SCALE GENOMIC DNA]</scope>
    <source>
        <strain evidence="13">QSDP1</strain>
    </source>
</reference>
<dbReference type="GO" id="GO:0000785">
    <property type="term" value="C:chromatin"/>
    <property type="evidence" value="ECO:0000318"/>
    <property type="project" value="GO_Central"/>
</dbReference>
<dbReference type="InterPro" id="IPR028005">
    <property type="entry name" value="AcTrfase_ESCO_Znf_dom"/>
</dbReference>
<dbReference type="KEGG" id="dpp:DICPUDRAFT_73130"/>
<dbReference type="InterPro" id="IPR028009">
    <property type="entry name" value="ESCO_Acetyltransf_dom"/>
</dbReference>
<keyword evidence="6" id="KW-0862">Zinc</keyword>
<evidence type="ECO:0000256" key="6">
    <source>
        <dbReference type="ARBA" id="ARBA00022833"/>
    </source>
</evidence>
<evidence type="ECO:0000256" key="8">
    <source>
        <dbReference type="ARBA" id="ARBA00023306"/>
    </source>
</evidence>
<dbReference type="Pfam" id="PF13878">
    <property type="entry name" value="zf-C2H2_3"/>
    <property type="match status" value="1"/>
</dbReference>
<evidence type="ECO:0000259" key="10">
    <source>
        <dbReference type="Pfam" id="PF13878"/>
    </source>
</evidence>
<dbReference type="eggNOG" id="KOG3014">
    <property type="taxonomic scope" value="Eukaryota"/>
</dbReference>
<dbReference type="PANTHER" id="PTHR45884:SF2">
    <property type="entry name" value="N-ACETYLTRANSFERASE ECO"/>
    <property type="match status" value="1"/>
</dbReference>
<keyword evidence="8" id="KW-0131">Cell cycle</keyword>
<keyword evidence="7" id="KW-0539">Nucleus</keyword>
<organism evidence="12 13">
    <name type="scientific">Dictyostelium purpureum</name>
    <name type="common">Slime mold</name>
    <dbReference type="NCBI Taxonomy" id="5786"/>
    <lineage>
        <taxon>Eukaryota</taxon>
        <taxon>Amoebozoa</taxon>
        <taxon>Evosea</taxon>
        <taxon>Eumycetozoa</taxon>
        <taxon>Dictyostelia</taxon>
        <taxon>Dictyosteliales</taxon>
        <taxon>Dictyosteliaceae</taxon>
        <taxon>Dictyostelium</taxon>
    </lineage>
</organism>
<evidence type="ECO:0000256" key="9">
    <source>
        <dbReference type="ARBA" id="ARBA00023315"/>
    </source>
</evidence>
<evidence type="ECO:0000256" key="4">
    <source>
        <dbReference type="ARBA" id="ARBA00022723"/>
    </source>
</evidence>
<dbReference type="InParanoid" id="F0ZW19"/>
<evidence type="ECO:0000313" key="12">
    <source>
        <dbReference type="EMBL" id="EGC31879.1"/>
    </source>
</evidence>
<dbReference type="SUPFAM" id="SSF55729">
    <property type="entry name" value="Acyl-CoA N-acyltransferases (Nat)"/>
    <property type="match status" value="1"/>
</dbReference>